<feature type="compositionally biased region" description="Basic and acidic residues" evidence="2">
    <location>
        <begin position="295"/>
        <end position="315"/>
    </location>
</feature>
<proteinExistence type="predicted"/>
<feature type="DNA-binding region" description="HMG box" evidence="1">
    <location>
        <begin position="195"/>
        <end position="261"/>
    </location>
</feature>
<sequence length="390" mass="45481">MDDEVRVIFSWNLEGKNQLGKEAQIVVDANQAPVKKGKGRKALKPKNSSNEANIIAGNAASSPLVPSGDILKHQETISFPLVQSLREKENEKKKKANPENKKPSTAYILWCKDQWNEVKKENPEADFKEISNILGAKWKTLKKRENEAMKLFEEEQKQKTAMELLEQYLQFKQEVDKENMDKENKKKKEKDPLKPKQPLSAFFLYSKERRATLLEENKNVLEIAKIAGEEWKNLTEKQRKPYEKIAKKQKEEYLQEMEVYKQKKAEEAASRQQEEEELMKIQKLEAMQLLKRKEKTDNILKKTKEQCQKKKKEEQNVDPNKPKRPASSYILFRQERPGINNSTLSALISVKWKELNEADKKIWNDKAAEAMEAYKKELEEYNKSAVAPSQ</sequence>
<keyword evidence="1" id="KW-0539">Nucleus</keyword>
<keyword evidence="5" id="KW-1185">Reference proteome</keyword>
<gene>
    <name evidence="4" type="ORF">Syun_013341</name>
</gene>
<evidence type="ECO:0000259" key="3">
    <source>
        <dbReference type="PROSITE" id="PS50118"/>
    </source>
</evidence>
<name>A0AAP0K173_9MAGN</name>
<feature type="compositionally biased region" description="Basic and acidic residues" evidence="2">
    <location>
        <begin position="85"/>
        <end position="101"/>
    </location>
</feature>
<evidence type="ECO:0000313" key="4">
    <source>
        <dbReference type="EMBL" id="KAK9143941.1"/>
    </source>
</evidence>
<dbReference type="InterPro" id="IPR009071">
    <property type="entry name" value="HMG_box_dom"/>
</dbReference>
<dbReference type="PANTHER" id="PTHR46912">
    <property type="entry name" value="HIGH MOBILITY GROUP B PROTEIN 13"/>
    <property type="match status" value="1"/>
</dbReference>
<dbReference type="InterPro" id="IPR036910">
    <property type="entry name" value="HMG_box_dom_sf"/>
</dbReference>
<dbReference type="Gene3D" id="1.10.30.10">
    <property type="entry name" value="High mobility group box domain"/>
    <property type="match status" value="3"/>
</dbReference>
<feature type="domain" description="HMG box" evidence="3">
    <location>
        <begin position="322"/>
        <end position="382"/>
    </location>
</feature>
<comment type="caution">
    <text evidence="4">The sequence shown here is derived from an EMBL/GenBank/DDBJ whole genome shotgun (WGS) entry which is preliminary data.</text>
</comment>
<dbReference type="SUPFAM" id="SSF47095">
    <property type="entry name" value="HMG-box"/>
    <property type="match status" value="3"/>
</dbReference>
<evidence type="ECO:0000313" key="5">
    <source>
        <dbReference type="Proteomes" id="UP001420932"/>
    </source>
</evidence>
<dbReference type="EMBL" id="JBBNAF010000005">
    <property type="protein sequence ID" value="KAK9143941.1"/>
    <property type="molecule type" value="Genomic_DNA"/>
</dbReference>
<dbReference type="GO" id="GO:0005634">
    <property type="term" value="C:nucleus"/>
    <property type="evidence" value="ECO:0007669"/>
    <property type="project" value="UniProtKB-UniRule"/>
</dbReference>
<feature type="region of interest" description="Disordered" evidence="2">
    <location>
        <begin position="82"/>
        <end position="101"/>
    </location>
</feature>
<feature type="DNA-binding region" description="HMG box" evidence="1">
    <location>
        <begin position="100"/>
        <end position="169"/>
    </location>
</feature>
<reference evidence="4 5" key="1">
    <citation type="submission" date="2024-01" db="EMBL/GenBank/DDBJ databases">
        <title>Genome assemblies of Stephania.</title>
        <authorList>
            <person name="Yang L."/>
        </authorList>
    </citation>
    <scope>NUCLEOTIDE SEQUENCE [LARGE SCALE GENOMIC DNA]</scope>
    <source>
        <strain evidence="4">YNDBR</strain>
        <tissue evidence="4">Leaf</tissue>
    </source>
</reference>
<dbReference type="PROSITE" id="PS50118">
    <property type="entry name" value="HMG_BOX_2"/>
    <property type="match status" value="3"/>
</dbReference>
<dbReference type="GO" id="GO:0003677">
    <property type="term" value="F:DNA binding"/>
    <property type="evidence" value="ECO:0007669"/>
    <property type="project" value="UniProtKB-UniRule"/>
</dbReference>
<protein>
    <recommendedName>
        <fullName evidence="3">HMG box domain-containing protein</fullName>
    </recommendedName>
</protein>
<dbReference type="InterPro" id="IPR044601">
    <property type="entry name" value="HMGB6/HMGB13"/>
</dbReference>
<feature type="region of interest" description="Disordered" evidence="2">
    <location>
        <begin position="295"/>
        <end position="329"/>
    </location>
</feature>
<dbReference type="SMART" id="SM00398">
    <property type="entry name" value="HMG"/>
    <property type="match status" value="3"/>
</dbReference>
<dbReference type="Proteomes" id="UP001420932">
    <property type="component" value="Unassembled WGS sequence"/>
</dbReference>
<keyword evidence="1" id="KW-0238">DNA-binding</keyword>
<dbReference type="PANTHER" id="PTHR46912:SF1">
    <property type="entry name" value="HIGH MOBILITY GROUP B PROTEIN 13"/>
    <property type="match status" value="1"/>
</dbReference>
<accession>A0AAP0K173</accession>
<organism evidence="4 5">
    <name type="scientific">Stephania yunnanensis</name>
    <dbReference type="NCBI Taxonomy" id="152371"/>
    <lineage>
        <taxon>Eukaryota</taxon>
        <taxon>Viridiplantae</taxon>
        <taxon>Streptophyta</taxon>
        <taxon>Embryophyta</taxon>
        <taxon>Tracheophyta</taxon>
        <taxon>Spermatophyta</taxon>
        <taxon>Magnoliopsida</taxon>
        <taxon>Ranunculales</taxon>
        <taxon>Menispermaceae</taxon>
        <taxon>Menispermoideae</taxon>
        <taxon>Cissampelideae</taxon>
        <taxon>Stephania</taxon>
    </lineage>
</organism>
<evidence type="ECO:0000256" key="2">
    <source>
        <dbReference type="SAM" id="MobiDB-lite"/>
    </source>
</evidence>
<feature type="DNA-binding region" description="HMG box" evidence="1">
    <location>
        <begin position="322"/>
        <end position="382"/>
    </location>
</feature>
<feature type="domain" description="HMG box" evidence="3">
    <location>
        <begin position="195"/>
        <end position="261"/>
    </location>
</feature>
<feature type="domain" description="HMG box" evidence="3">
    <location>
        <begin position="100"/>
        <end position="169"/>
    </location>
</feature>
<dbReference type="Pfam" id="PF00505">
    <property type="entry name" value="HMG_box"/>
    <property type="match status" value="3"/>
</dbReference>
<evidence type="ECO:0000256" key="1">
    <source>
        <dbReference type="PROSITE-ProRule" id="PRU00267"/>
    </source>
</evidence>
<dbReference type="AlphaFoldDB" id="A0AAP0K173"/>